<evidence type="ECO:0000259" key="4">
    <source>
        <dbReference type="Pfam" id="PF00931"/>
    </source>
</evidence>
<dbReference type="Gene3D" id="3.40.50.300">
    <property type="entry name" value="P-loop containing nucleotide triphosphate hydrolases"/>
    <property type="match status" value="1"/>
</dbReference>
<dbReference type="PANTHER" id="PTHR19338">
    <property type="entry name" value="TRANSLOCASE OF INNER MITOCHONDRIAL MEMBRANE 13 HOMOLOG"/>
    <property type="match status" value="1"/>
</dbReference>
<dbReference type="Gene3D" id="1.20.5.4130">
    <property type="match status" value="1"/>
</dbReference>
<dbReference type="Pfam" id="PF18052">
    <property type="entry name" value="Rx_N"/>
    <property type="match status" value="1"/>
</dbReference>
<dbReference type="InterPro" id="IPR041118">
    <property type="entry name" value="Rx_N"/>
</dbReference>
<proteinExistence type="predicted"/>
<accession>A0A8S0QVC1</accession>
<gene>
    <name evidence="6" type="ORF">OLEA9_A030197</name>
</gene>
<evidence type="ECO:0000313" key="6">
    <source>
        <dbReference type="EMBL" id="CAA2969875.1"/>
    </source>
</evidence>
<dbReference type="InterPro" id="IPR002182">
    <property type="entry name" value="NB-ARC"/>
</dbReference>
<dbReference type="EMBL" id="CACTIH010001954">
    <property type="protein sequence ID" value="CAA2969875.1"/>
    <property type="molecule type" value="Genomic_DNA"/>
</dbReference>
<reference evidence="6 7" key="1">
    <citation type="submission" date="2019-12" db="EMBL/GenBank/DDBJ databases">
        <authorList>
            <person name="Alioto T."/>
            <person name="Alioto T."/>
            <person name="Gomez Garrido J."/>
        </authorList>
    </citation>
    <scope>NUCLEOTIDE SEQUENCE [LARGE SCALE GENOMIC DNA]</scope>
</reference>
<dbReference type="GO" id="GO:0043531">
    <property type="term" value="F:ADP binding"/>
    <property type="evidence" value="ECO:0007669"/>
    <property type="project" value="InterPro"/>
</dbReference>
<dbReference type="Pfam" id="PF00931">
    <property type="entry name" value="NB-ARC"/>
    <property type="match status" value="1"/>
</dbReference>
<dbReference type="SUPFAM" id="SSF52540">
    <property type="entry name" value="P-loop containing nucleoside triphosphate hydrolases"/>
    <property type="match status" value="1"/>
</dbReference>
<keyword evidence="3" id="KW-0611">Plant defense</keyword>
<evidence type="ECO:0000256" key="3">
    <source>
        <dbReference type="ARBA" id="ARBA00022821"/>
    </source>
</evidence>
<dbReference type="Proteomes" id="UP000594638">
    <property type="component" value="Unassembled WGS sequence"/>
</dbReference>
<dbReference type="OrthoDB" id="912140at2759"/>
<dbReference type="GO" id="GO:0006952">
    <property type="term" value="P:defense response"/>
    <property type="evidence" value="ECO:0007669"/>
    <property type="project" value="UniProtKB-KW"/>
</dbReference>
<keyword evidence="2" id="KW-0547">Nucleotide-binding</keyword>
<dbReference type="AlphaFoldDB" id="A0A8S0QVC1"/>
<organism evidence="6 7">
    <name type="scientific">Olea europaea subsp. europaea</name>
    <dbReference type="NCBI Taxonomy" id="158383"/>
    <lineage>
        <taxon>Eukaryota</taxon>
        <taxon>Viridiplantae</taxon>
        <taxon>Streptophyta</taxon>
        <taxon>Embryophyta</taxon>
        <taxon>Tracheophyta</taxon>
        <taxon>Spermatophyta</taxon>
        <taxon>Magnoliopsida</taxon>
        <taxon>eudicotyledons</taxon>
        <taxon>Gunneridae</taxon>
        <taxon>Pentapetalae</taxon>
        <taxon>asterids</taxon>
        <taxon>lamiids</taxon>
        <taxon>Lamiales</taxon>
        <taxon>Oleaceae</taxon>
        <taxon>Oleeae</taxon>
        <taxon>Olea</taxon>
    </lineage>
</organism>
<evidence type="ECO:0000256" key="2">
    <source>
        <dbReference type="ARBA" id="ARBA00022741"/>
    </source>
</evidence>
<comment type="caution">
    <text evidence="6">The sequence shown here is derived from an EMBL/GenBank/DDBJ whole genome shotgun (WGS) entry which is preliminary data.</text>
</comment>
<name>A0A8S0QVC1_OLEEU</name>
<evidence type="ECO:0000256" key="1">
    <source>
        <dbReference type="ARBA" id="ARBA00022737"/>
    </source>
</evidence>
<keyword evidence="1" id="KW-0677">Repeat</keyword>
<dbReference type="PANTHER" id="PTHR19338:SF73">
    <property type="entry name" value="DISEASE RESISTANCE PROTEIN RGA2-LIKE"/>
    <property type="match status" value="1"/>
</dbReference>
<protein>
    <submittedName>
        <fullName evidence="6">Disease resistance RPP13 1</fullName>
    </submittedName>
</protein>
<feature type="domain" description="Disease resistance N-terminal" evidence="5">
    <location>
        <begin position="6"/>
        <end position="63"/>
    </location>
</feature>
<keyword evidence="7" id="KW-1185">Reference proteome</keyword>
<evidence type="ECO:0000313" key="7">
    <source>
        <dbReference type="Proteomes" id="UP000594638"/>
    </source>
</evidence>
<dbReference type="Gramene" id="OE9A030197T1">
    <property type="protein sequence ID" value="OE9A030197C1"/>
    <property type="gene ID" value="OE9A030197"/>
</dbReference>
<feature type="domain" description="NB-ARC" evidence="4">
    <location>
        <begin position="85"/>
        <end position="133"/>
    </location>
</feature>
<dbReference type="InterPro" id="IPR027417">
    <property type="entry name" value="P-loop_NTPase"/>
</dbReference>
<sequence>MKEGLTTLLMITSILSDAKNKQTTNETVKEWLNESENLAYDLDDLVDELNTEALQRRLVGTESRNSKYVTSLVVESDVHGREEDRGKISEMLGAESSESPVSVILVVGIGGVGKTTLVQLVYKDERVNEEFDLKA</sequence>
<evidence type="ECO:0000259" key="5">
    <source>
        <dbReference type="Pfam" id="PF18052"/>
    </source>
</evidence>